<evidence type="ECO:0000313" key="4">
    <source>
        <dbReference type="EMBL" id="KAK8960929.1"/>
    </source>
</evidence>
<evidence type="ECO:0000256" key="1">
    <source>
        <dbReference type="SAM" id="Phobius"/>
    </source>
</evidence>
<dbReference type="InterPro" id="IPR056696">
    <property type="entry name" value="DUF7794"/>
</dbReference>
<organism evidence="4 5">
    <name type="scientific">Platanthera guangdongensis</name>
    <dbReference type="NCBI Taxonomy" id="2320717"/>
    <lineage>
        <taxon>Eukaryota</taxon>
        <taxon>Viridiplantae</taxon>
        <taxon>Streptophyta</taxon>
        <taxon>Embryophyta</taxon>
        <taxon>Tracheophyta</taxon>
        <taxon>Spermatophyta</taxon>
        <taxon>Magnoliopsida</taxon>
        <taxon>Liliopsida</taxon>
        <taxon>Asparagales</taxon>
        <taxon>Orchidaceae</taxon>
        <taxon>Orchidoideae</taxon>
        <taxon>Orchideae</taxon>
        <taxon>Orchidinae</taxon>
        <taxon>Platanthera</taxon>
    </lineage>
</organism>
<gene>
    <name evidence="4" type="ORF">KSP40_PGU006622</name>
</gene>
<feature type="domain" description="DUF7794" evidence="3">
    <location>
        <begin position="28"/>
        <end position="296"/>
    </location>
</feature>
<keyword evidence="1" id="KW-1133">Transmembrane helix</keyword>
<feature type="signal peptide" evidence="2">
    <location>
        <begin position="1"/>
        <end position="22"/>
    </location>
</feature>
<dbReference type="PANTHER" id="PTHR37735:SF1">
    <property type="entry name" value="OS08G0567000 PROTEIN"/>
    <property type="match status" value="1"/>
</dbReference>
<evidence type="ECO:0000256" key="2">
    <source>
        <dbReference type="SAM" id="SignalP"/>
    </source>
</evidence>
<keyword evidence="1" id="KW-0472">Membrane</keyword>
<sequence length="379" mass="41792">MDLRLFGTFSLLISASLQTLEAREEKNSRSVVFFDSPSHSYIRHRPLWTPDETNSMQLDEVAAAVSVLLGLAPPSSLSAESSSKLNDVLLPNPFERPDTVLLLEVGGIDGVFLSTQHSDFKAGNSFHSTLLGSNKAKIHVAGEGHVYVVRIDETTCGEDNDSCFEQELVELAKWFGGSYTGNMRSNDAVLTIPLSTGSSLDLHVAKETDRAFAASVTSLIENTKRSALLNEFSQSSIKSKQLFIGRFRGLEALEVEYGQGDTFKHGEQLLKDTLVKLFNTLQTSSSGKVVFVLVSSKDPNQNTENMLEVTQLPHSTRWLAEIGSDNETIAEIKQVLLVRRTLAWITAIILLISTLIGVYFLMCMPLTRDTLLYSNVKLD</sequence>
<keyword evidence="2" id="KW-0732">Signal</keyword>
<dbReference type="EMBL" id="JBBWWR010000010">
    <property type="protein sequence ID" value="KAK8960929.1"/>
    <property type="molecule type" value="Genomic_DNA"/>
</dbReference>
<keyword evidence="1" id="KW-0812">Transmembrane</keyword>
<comment type="caution">
    <text evidence="4">The sequence shown here is derived from an EMBL/GenBank/DDBJ whole genome shotgun (WGS) entry which is preliminary data.</text>
</comment>
<dbReference type="Proteomes" id="UP001412067">
    <property type="component" value="Unassembled WGS sequence"/>
</dbReference>
<accession>A0ABR2M9T5</accession>
<proteinExistence type="predicted"/>
<evidence type="ECO:0000313" key="5">
    <source>
        <dbReference type="Proteomes" id="UP001412067"/>
    </source>
</evidence>
<keyword evidence="5" id="KW-1185">Reference proteome</keyword>
<feature type="transmembrane region" description="Helical" evidence="1">
    <location>
        <begin position="342"/>
        <end position="362"/>
    </location>
</feature>
<reference evidence="4 5" key="1">
    <citation type="journal article" date="2022" name="Nat. Plants">
        <title>Genomes of leafy and leafless Platanthera orchids illuminate the evolution of mycoheterotrophy.</title>
        <authorList>
            <person name="Li M.H."/>
            <person name="Liu K.W."/>
            <person name="Li Z."/>
            <person name="Lu H.C."/>
            <person name="Ye Q.L."/>
            <person name="Zhang D."/>
            <person name="Wang J.Y."/>
            <person name="Li Y.F."/>
            <person name="Zhong Z.M."/>
            <person name="Liu X."/>
            <person name="Yu X."/>
            <person name="Liu D.K."/>
            <person name="Tu X.D."/>
            <person name="Liu B."/>
            <person name="Hao Y."/>
            <person name="Liao X.Y."/>
            <person name="Jiang Y.T."/>
            <person name="Sun W.H."/>
            <person name="Chen J."/>
            <person name="Chen Y.Q."/>
            <person name="Ai Y."/>
            <person name="Zhai J.W."/>
            <person name="Wu S.S."/>
            <person name="Zhou Z."/>
            <person name="Hsiao Y.Y."/>
            <person name="Wu W.L."/>
            <person name="Chen Y.Y."/>
            <person name="Lin Y.F."/>
            <person name="Hsu J.L."/>
            <person name="Li C.Y."/>
            <person name="Wang Z.W."/>
            <person name="Zhao X."/>
            <person name="Zhong W.Y."/>
            <person name="Ma X.K."/>
            <person name="Ma L."/>
            <person name="Huang J."/>
            <person name="Chen G.Z."/>
            <person name="Huang M.Z."/>
            <person name="Huang L."/>
            <person name="Peng D.H."/>
            <person name="Luo Y.B."/>
            <person name="Zou S.Q."/>
            <person name="Chen S.P."/>
            <person name="Lan S."/>
            <person name="Tsai W.C."/>
            <person name="Van de Peer Y."/>
            <person name="Liu Z.J."/>
        </authorList>
    </citation>
    <scope>NUCLEOTIDE SEQUENCE [LARGE SCALE GENOMIC DNA]</scope>
    <source>
        <strain evidence="4">Lor288</strain>
    </source>
</reference>
<feature type="chain" id="PRO_5047522124" description="DUF7794 domain-containing protein" evidence="2">
    <location>
        <begin position="23"/>
        <end position="379"/>
    </location>
</feature>
<name>A0ABR2M9T5_9ASPA</name>
<dbReference type="PANTHER" id="PTHR37735">
    <property type="entry name" value="OS08G0567000 PROTEIN"/>
    <property type="match status" value="1"/>
</dbReference>
<evidence type="ECO:0000259" key="3">
    <source>
        <dbReference type="Pfam" id="PF25070"/>
    </source>
</evidence>
<protein>
    <recommendedName>
        <fullName evidence="3">DUF7794 domain-containing protein</fullName>
    </recommendedName>
</protein>
<dbReference type="Pfam" id="PF25070">
    <property type="entry name" value="DUF7794"/>
    <property type="match status" value="1"/>
</dbReference>